<feature type="domain" description="RNA 3'-terminal phosphate cyclase" evidence="1">
    <location>
        <begin position="26"/>
        <end position="436"/>
    </location>
</feature>
<dbReference type="AlphaFoldDB" id="A0AAN7WCN0"/>
<dbReference type="Gene3D" id="3.65.10.20">
    <property type="entry name" value="RNA 3'-terminal phosphate cyclase domain"/>
    <property type="match status" value="2"/>
</dbReference>
<name>A0AAN7WCN0_9PEZI</name>
<dbReference type="InterPro" id="IPR000228">
    <property type="entry name" value="RNA3'_term_phos_cyc"/>
</dbReference>
<proteinExistence type="predicted"/>
<dbReference type="Pfam" id="PF01137">
    <property type="entry name" value="RTC"/>
    <property type="match status" value="1"/>
</dbReference>
<dbReference type="InterPro" id="IPR037136">
    <property type="entry name" value="RNA3'_phos_cyclase_dom_sf"/>
</dbReference>
<evidence type="ECO:0000259" key="1">
    <source>
        <dbReference type="Pfam" id="PF01137"/>
    </source>
</evidence>
<dbReference type="GO" id="GO:0005634">
    <property type="term" value="C:nucleus"/>
    <property type="evidence" value="ECO:0007669"/>
    <property type="project" value="TreeGrafter"/>
</dbReference>
<dbReference type="SUPFAM" id="SSF55205">
    <property type="entry name" value="EPT/RTPC-like"/>
    <property type="match status" value="1"/>
</dbReference>
<reference evidence="2" key="1">
    <citation type="submission" date="2023-08" db="EMBL/GenBank/DDBJ databases">
        <title>Black Yeasts Isolated from many extreme environments.</title>
        <authorList>
            <person name="Coleine C."/>
            <person name="Stajich J.E."/>
            <person name="Selbmann L."/>
        </authorList>
    </citation>
    <scope>NUCLEOTIDE SEQUENCE</scope>
    <source>
        <strain evidence="2">CCFEE 5810</strain>
    </source>
</reference>
<gene>
    <name evidence="2" type="ORF">LTR97_008495</name>
</gene>
<dbReference type="GO" id="GO:0006396">
    <property type="term" value="P:RNA processing"/>
    <property type="evidence" value="ECO:0007669"/>
    <property type="project" value="InterPro"/>
</dbReference>
<dbReference type="PANTHER" id="PTHR11096:SF0">
    <property type="entry name" value="RNA 3'-TERMINAL PHOSPHATE CYCLASE"/>
    <property type="match status" value="1"/>
</dbReference>
<dbReference type="InterPro" id="IPR013792">
    <property type="entry name" value="RNA3'P_cycl/enolpyr_Trfase_a/b"/>
</dbReference>
<comment type="caution">
    <text evidence="2">The sequence shown here is derived from an EMBL/GenBank/DDBJ whole genome shotgun (WGS) entry which is preliminary data.</text>
</comment>
<protein>
    <recommendedName>
        <fullName evidence="1">RNA 3'-terminal phosphate cyclase domain-containing protein</fullName>
    </recommendedName>
</protein>
<organism evidence="2 3">
    <name type="scientific">Elasticomyces elasticus</name>
    <dbReference type="NCBI Taxonomy" id="574655"/>
    <lineage>
        <taxon>Eukaryota</taxon>
        <taxon>Fungi</taxon>
        <taxon>Dikarya</taxon>
        <taxon>Ascomycota</taxon>
        <taxon>Pezizomycotina</taxon>
        <taxon>Dothideomycetes</taxon>
        <taxon>Dothideomycetidae</taxon>
        <taxon>Mycosphaerellales</taxon>
        <taxon>Teratosphaeriaceae</taxon>
        <taxon>Elasticomyces</taxon>
    </lineage>
</organism>
<evidence type="ECO:0000313" key="3">
    <source>
        <dbReference type="Proteomes" id="UP001310594"/>
    </source>
</evidence>
<dbReference type="GO" id="GO:0003963">
    <property type="term" value="F:RNA-3'-phosphate cyclase activity"/>
    <property type="evidence" value="ECO:0007669"/>
    <property type="project" value="TreeGrafter"/>
</dbReference>
<dbReference type="InterPro" id="IPR023797">
    <property type="entry name" value="RNA3'_phos_cyclase_dom"/>
</dbReference>
<dbReference type="EMBL" id="JAVRQU010000013">
    <property type="protein sequence ID" value="KAK5696075.1"/>
    <property type="molecule type" value="Genomic_DNA"/>
</dbReference>
<dbReference type="PANTHER" id="PTHR11096">
    <property type="entry name" value="RNA 3' TERMINAL PHOSPHATE CYCLASE"/>
    <property type="match status" value="1"/>
</dbReference>
<sequence>MKRLTTQQVALIQNPKGLIELDGRKLEGGGQLVRIAVCLSALTGQPLRISRIRGRRPGGGGLKAQHLACVEWLAKACNATTHGAEKGSKTLFFEPGTGTYGDREGGMGNVFEKVTKEGKEVWEAKIDIGTVGATGLALQAVLPFVLFQRRYSKEALPVHLTISGGTNVSGSPSFEYIDQVLVPMLGRIGFKGMTTKLGKRGWSQGSPGLGSFTLEIPASTKKLPLPAFQLSQYPQPDNGGTNRTRVVKLTATVIAPLAFHDHFRDRLDTYKQTGRKLANTPLEIKCEDSGHSKRWYLLIVAEINSSISLVDPQTGLMKPNSKNPHKPSFLGRDWLYDRKLPNDVPGFAKVVDLICGRVMQNILDDVESEGTVDEFMRDQMVMFQALAAGRSAVWPGWHETDDGIDPGFCPAWVRKASKHAGTAEWVCGKMLGVKFEGQEMNREVACDGIGYGGEEDGIKVRRAERLAEYKAARKEYDEDLSFGLWEPPEWRY</sequence>
<dbReference type="Proteomes" id="UP001310594">
    <property type="component" value="Unassembled WGS sequence"/>
</dbReference>
<evidence type="ECO:0000313" key="2">
    <source>
        <dbReference type="EMBL" id="KAK5696075.1"/>
    </source>
</evidence>
<accession>A0AAN7WCN0</accession>